<accession>A0A1R3KS52</accession>
<reference evidence="2" key="1">
    <citation type="submission" date="2013-09" db="EMBL/GenBank/DDBJ databases">
        <title>Corchorus olitorius genome sequencing.</title>
        <authorList>
            <person name="Alam M."/>
            <person name="Haque M.S."/>
            <person name="Islam M.S."/>
            <person name="Emdad E.M."/>
            <person name="Islam M.M."/>
            <person name="Ahmed B."/>
            <person name="Halim A."/>
            <person name="Hossen Q.M.M."/>
            <person name="Hossain M.Z."/>
            <person name="Ahmed R."/>
            <person name="Khan M.M."/>
            <person name="Islam R."/>
            <person name="Rashid M.M."/>
            <person name="Khan S.A."/>
            <person name="Rahman M.S."/>
            <person name="Alam M."/>
            <person name="Yahiya A.S."/>
            <person name="Khan M.S."/>
            <person name="Azam M.S."/>
            <person name="Haque T."/>
            <person name="Lashkar M.Z.H."/>
            <person name="Akhand A.I."/>
            <person name="Morshed G."/>
            <person name="Roy S."/>
            <person name="Uddin K.S."/>
            <person name="Rabeya T."/>
            <person name="Hossain A.S."/>
            <person name="Chowdhury A."/>
            <person name="Snigdha A.R."/>
            <person name="Mortoza M.S."/>
            <person name="Matin S.A."/>
            <person name="Hoque S.M.E."/>
            <person name="Islam M.K."/>
            <person name="Roy D.K."/>
            <person name="Haider R."/>
            <person name="Moosa M.M."/>
            <person name="Elias S.M."/>
            <person name="Hasan A.M."/>
            <person name="Jahan S."/>
            <person name="Shafiuddin M."/>
            <person name="Mahmood N."/>
            <person name="Shommy N.S."/>
        </authorList>
    </citation>
    <scope>NUCLEOTIDE SEQUENCE [LARGE SCALE GENOMIC DNA]</scope>
    <source>
        <strain evidence="2">cv. O-4</strain>
    </source>
</reference>
<dbReference type="Proteomes" id="UP000187203">
    <property type="component" value="Unassembled WGS sequence"/>
</dbReference>
<organism evidence="1 2">
    <name type="scientific">Corchorus olitorius</name>
    <dbReference type="NCBI Taxonomy" id="93759"/>
    <lineage>
        <taxon>Eukaryota</taxon>
        <taxon>Viridiplantae</taxon>
        <taxon>Streptophyta</taxon>
        <taxon>Embryophyta</taxon>
        <taxon>Tracheophyta</taxon>
        <taxon>Spermatophyta</taxon>
        <taxon>Magnoliopsida</taxon>
        <taxon>eudicotyledons</taxon>
        <taxon>Gunneridae</taxon>
        <taxon>Pentapetalae</taxon>
        <taxon>rosids</taxon>
        <taxon>malvids</taxon>
        <taxon>Malvales</taxon>
        <taxon>Malvaceae</taxon>
        <taxon>Grewioideae</taxon>
        <taxon>Apeibeae</taxon>
        <taxon>Corchorus</taxon>
    </lineage>
</organism>
<dbReference type="AlphaFoldDB" id="A0A1R3KS52"/>
<comment type="caution">
    <text evidence="1">The sequence shown here is derived from an EMBL/GenBank/DDBJ whole genome shotgun (WGS) entry which is preliminary data.</text>
</comment>
<sequence>MAFITATFRNSKLVLTPTSTAQNRSQPLIRTAAASNPLRGRPLSTFQVWLFLV</sequence>
<evidence type="ECO:0000313" key="2">
    <source>
        <dbReference type="Proteomes" id="UP000187203"/>
    </source>
</evidence>
<keyword evidence="2" id="KW-1185">Reference proteome</keyword>
<evidence type="ECO:0000313" key="1">
    <source>
        <dbReference type="EMBL" id="OMP09900.1"/>
    </source>
</evidence>
<protein>
    <submittedName>
        <fullName evidence="1">Uncharacterized protein</fullName>
    </submittedName>
</protein>
<gene>
    <name evidence="1" type="ORF">COLO4_05027</name>
</gene>
<name>A0A1R3KS52_9ROSI</name>
<proteinExistence type="predicted"/>
<dbReference type="EMBL" id="AWUE01012126">
    <property type="protein sequence ID" value="OMP09900.1"/>
    <property type="molecule type" value="Genomic_DNA"/>
</dbReference>